<dbReference type="EMBL" id="FR746099">
    <property type="protein sequence ID" value="CCC41315.1"/>
    <property type="molecule type" value="Genomic_DNA"/>
</dbReference>
<evidence type="ECO:0000256" key="2">
    <source>
        <dbReference type="ARBA" id="ARBA00022692"/>
    </source>
</evidence>
<feature type="transmembrane region" description="Helical" evidence="6">
    <location>
        <begin position="272"/>
        <end position="297"/>
    </location>
</feature>
<keyword evidence="2 6" id="KW-0812">Transmembrane</keyword>
<evidence type="ECO:0000313" key="9">
    <source>
        <dbReference type="Proteomes" id="UP000007954"/>
    </source>
</evidence>
<keyword evidence="3 6" id="KW-1133">Transmembrane helix</keyword>
<evidence type="ECO:0000256" key="3">
    <source>
        <dbReference type="ARBA" id="ARBA00022989"/>
    </source>
</evidence>
<dbReference type="PANTHER" id="PTHR32322">
    <property type="entry name" value="INNER MEMBRANE TRANSPORTER"/>
    <property type="match status" value="1"/>
</dbReference>
<dbReference type="PANTHER" id="PTHR32322:SF2">
    <property type="entry name" value="EAMA DOMAIN-CONTAINING PROTEIN"/>
    <property type="match status" value="1"/>
</dbReference>
<feature type="transmembrane region" description="Helical" evidence="6">
    <location>
        <begin position="34"/>
        <end position="53"/>
    </location>
</feature>
<feature type="transmembrane region" description="Helical" evidence="6">
    <location>
        <begin position="249"/>
        <end position="266"/>
    </location>
</feature>
<feature type="transmembrane region" description="Helical" evidence="6">
    <location>
        <begin position="216"/>
        <end position="237"/>
    </location>
</feature>
<accession>G0LMJ5</accession>
<evidence type="ECO:0000256" key="4">
    <source>
        <dbReference type="ARBA" id="ARBA00023136"/>
    </source>
</evidence>
<dbReference type="KEGG" id="hwc:Hqrw_3562"/>
<dbReference type="GO" id="GO:0016020">
    <property type="term" value="C:membrane"/>
    <property type="evidence" value="ECO:0007669"/>
    <property type="project" value="UniProtKB-SubCell"/>
</dbReference>
<proteinExistence type="predicted"/>
<evidence type="ECO:0000256" key="6">
    <source>
        <dbReference type="SAM" id="Phobius"/>
    </source>
</evidence>
<evidence type="ECO:0000313" key="8">
    <source>
        <dbReference type="EMBL" id="CCC41315.1"/>
    </source>
</evidence>
<reference evidence="8 9" key="1">
    <citation type="journal article" date="2011" name="PLoS ONE">
        <title>Haloquadratum walsbyi: limited diversity in a global pond.</title>
        <authorList>
            <person name="Dyall-Smith M."/>
            <person name="Pfeiffer F."/>
            <person name="Klee K."/>
            <person name="Palm P."/>
            <person name="Gross K."/>
            <person name="Schuster S.C."/>
            <person name="Rampp M."/>
            <person name="Oesterhelt D."/>
        </authorList>
    </citation>
    <scope>NUCLEOTIDE SEQUENCE [LARGE SCALE GENOMIC DNA]</scope>
    <source>
        <strain evidence="9">DSM 16854 / JCM 12705 / C23</strain>
    </source>
</reference>
<feature type="transmembrane region" description="Helical" evidence="6">
    <location>
        <begin position="186"/>
        <end position="204"/>
    </location>
</feature>
<protein>
    <submittedName>
        <fullName evidence="8">DMT superfamily transport protein</fullName>
    </submittedName>
</protein>
<evidence type="ECO:0000256" key="1">
    <source>
        <dbReference type="ARBA" id="ARBA00004141"/>
    </source>
</evidence>
<dbReference type="Proteomes" id="UP000007954">
    <property type="component" value="Chromosome"/>
</dbReference>
<dbReference type="InterPro" id="IPR037185">
    <property type="entry name" value="EmrE-like"/>
</dbReference>
<feature type="transmembrane region" description="Helical" evidence="6">
    <location>
        <begin position="93"/>
        <end position="116"/>
    </location>
</feature>
<name>G0LMJ5_HALWC</name>
<dbReference type="RefSeq" id="WP_014556718.1">
    <property type="nucleotide sequence ID" value="NC_017459.1"/>
</dbReference>
<feature type="compositionally biased region" description="Low complexity" evidence="5">
    <location>
        <begin position="339"/>
        <end position="363"/>
    </location>
</feature>
<dbReference type="GeneID" id="12448383"/>
<keyword evidence="4 6" id="KW-0472">Membrane</keyword>
<feature type="region of interest" description="Disordered" evidence="5">
    <location>
        <begin position="335"/>
        <end position="363"/>
    </location>
</feature>
<dbReference type="Pfam" id="PF00892">
    <property type="entry name" value="EamA"/>
    <property type="match status" value="2"/>
</dbReference>
<feature type="transmembrane region" description="Helical" evidence="6">
    <location>
        <begin position="123"/>
        <end position="142"/>
    </location>
</feature>
<dbReference type="HOGENOM" id="CLU_033863_5_1_2"/>
<dbReference type="SUPFAM" id="SSF103481">
    <property type="entry name" value="Multidrug resistance efflux transporter EmrE"/>
    <property type="match status" value="2"/>
</dbReference>
<dbReference type="InterPro" id="IPR050638">
    <property type="entry name" value="AA-Vitamin_Transporters"/>
</dbReference>
<evidence type="ECO:0000259" key="7">
    <source>
        <dbReference type="Pfam" id="PF00892"/>
    </source>
</evidence>
<dbReference type="InterPro" id="IPR000620">
    <property type="entry name" value="EamA_dom"/>
</dbReference>
<organism evidence="8 9">
    <name type="scientific">Haloquadratum walsbyi (strain DSM 16854 / JCM 12705 / C23)</name>
    <dbReference type="NCBI Taxonomy" id="768065"/>
    <lineage>
        <taxon>Archaea</taxon>
        <taxon>Methanobacteriati</taxon>
        <taxon>Methanobacteriota</taxon>
        <taxon>Stenosarchaea group</taxon>
        <taxon>Halobacteria</taxon>
        <taxon>Halobacteriales</taxon>
        <taxon>Haloferacaceae</taxon>
        <taxon>Haloquadratum</taxon>
    </lineage>
</organism>
<feature type="transmembrane region" description="Helical" evidence="6">
    <location>
        <begin position="65"/>
        <end position="87"/>
    </location>
</feature>
<feature type="transmembrane region" description="Helical" evidence="6">
    <location>
        <begin position="148"/>
        <end position="174"/>
    </location>
</feature>
<gene>
    <name evidence="8" type="ordered locus">Hqrw_3562</name>
</gene>
<dbReference type="AlphaFoldDB" id="G0LMJ5"/>
<feature type="domain" description="EamA" evidence="7">
    <location>
        <begin position="9"/>
        <end position="141"/>
    </location>
</feature>
<dbReference type="OrthoDB" id="17861at2157"/>
<feature type="domain" description="EamA" evidence="7">
    <location>
        <begin position="153"/>
        <end position="288"/>
    </location>
</feature>
<evidence type="ECO:0000256" key="5">
    <source>
        <dbReference type="SAM" id="MobiDB-lite"/>
    </source>
</evidence>
<comment type="subcellular location">
    <subcellularLocation>
        <location evidence="1">Membrane</location>
        <topology evidence="1">Multi-pass membrane protein</topology>
    </subcellularLocation>
</comment>
<sequence>MSARRAFGLFIASAVLFGGTFVGAKAGLPYFPPLTFVAIRFDIGALVLAGYAAHKLSFEQLRPRTRGDIIAILATGVFVIGLTNALIFIGQQYITSGVAAIIMSLNPILTPVFAAFALSDEPITRRGIIGIVAGLIGVGLVANPDPSAFVGTIGLPIIFGAAVVSALGAVVIRWSTPTMSSAARTVWGVPIAAVVTHLLAVMTGESMAAISVTPTAVIALLYVGIGSGAIAYLSYFALIDTVGATRANLLFYLTPVVSALGGWIILNESISTLTIIGFVVIFGGFLILGGDSITAVITHRYPQVRTQWTLLRERVLSTVLSLKSWYSLRAIQSRDKQTQTKTQTQSQTQSQSQSHSHSPSQSD</sequence>